<feature type="signal peptide" evidence="1">
    <location>
        <begin position="1"/>
        <end position="24"/>
    </location>
</feature>
<feature type="chain" id="PRO_5042810516" evidence="1">
    <location>
        <begin position="25"/>
        <end position="229"/>
    </location>
</feature>
<dbReference type="Pfam" id="PF11912">
    <property type="entry name" value="CfaA_B_C"/>
    <property type="match status" value="1"/>
</dbReference>
<gene>
    <name evidence="2" type="ORF">RB653_007104</name>
</gene>
<dbReference type="Proteomes" id="UP001344447">
    <property type="component" value="Unassembled WGS sequence"/>
</dbReference>
<keyword evidence="1" id="KW-0732">Signal</keyword>
<evidence type="ECO:0000313" key="2">
    <source>
        <dbReference type="EMBL" id="KAK5575968.1"/>
    </source>
</evidence>
<accession>A0AAN7TUW3</accession>
<evidence type="ECO:0000313" key="3">
    <source>
        <dbReference type="Proteomes" id="UP001344447"/>
    </source>
</evidence>
<evidence type="ECO:0000256" key="1">
    <source>
        <dbReference type="SAM" id="SignalP"/>
    </source>
</evidence>
<protein>
    <submittedName>
        <fullName evidence="2">Uncharacterized protein</fullName>
    </submittedName>
</protein>
<sequence>MISTKLILSFCLVLILQQINNVVSQSINFTPVYMGPNGVCANYGDEAPGVGYSIKIGFCFTLDNETSHLISYGKSKDTYIHTTYSIGANGAADCTTSGSSYEFEEESCVQAFNFNYVFSYFNSDLYVNVTFIPGQLPWESIPSNSYVTSLSGFCSDQDVMLLEYLASGSSVEMGNDTDNNYYCKKSVPFVQQCNTGIHSSGGCTSPVNTQVTCLKQQQTNIYKTIYCSS</sequence>
<proteinExistence type="predicted"/>
<dbReference type="EMBL" id="JAVFKY010000005">
    <property type="protein sequence ID" value="KAK5575968.1"/>
    <property type="molecule type" value="Genomic_DNA"/>
</dbReference>
<dbReference type="AlphaFoldDB" id="A0AAN7TUW3"/>
<comment type="caution">
    <text evidence="2">The sequence shown here is derived from an EMBL/GenBank/DDBJ whole genome shotgun (WGS) entry which is preliminary data.</text>
</comment>
<keyword evidence="3" id="KW-1185">Reference proteome</keyword>
<name>A0AAN7TUW3_9MYCE</name>
<dbReference type="InterPro" id="IPR021837">
    <property type="entry name" value="CfaA/B/C"/>
</dbReference>
<organism evidence="2 3">
    <name type="scientific">Dictyostelium firmibasis</name>
    <dbReference type="NCBI Taxonomy" id="79012"/>
    <lineage>
        <taxon>Eukaryota</taxon>
        <taxon>Amoebozoa</taxon>
        <taxon>Evosea</taxon>
        <taxon>Eumycetozoa</taxon>
        <taxon>Dictyostelia</taxon>
        <taxon>Dictyosteliales</taxon>
        <taxon>Dictyosteliaceae</taxon>
        <taxon>Dictyostelium</taxon>
    </lineage>
</organism>
<reference evidence="2 3" key="1">
    <citation type="submission" date="2023-11" db="EMBL/GenBank/DDBJ databases">
        <title>Dfirmibasis_genome.</title>
        <authorList>
            <person name="Edelbroek B."/>
            <person name="Kjellin J."/>
            <person name="Jerlstrom-Hultqvist J."/>
            <person name="Soderbom F."/>
        </authorList>
    </citation>
    <scope>NUCLEOTIDE SEQUENCE [LARGE SCALE GENOMIC DNA]</scope>
    <source>
        <strain evidence="2 3">TNS-C-14</strain>
    </source>
</reference>